<protein>
    <submittedName>
        <fullName evidence="6">Serine/threonine-protein kinase HipA</fullName>
    </submittedName>
</protein>
<evidence type="ECO:0000256" key="3">
    <source>
        <dbReference type="ARBA" id="ARBA00022777"/>
    </source>
</evidence>
<evidence type="ECO:0000259" key="4">
    <source>
        <dbReference type="Pfam" id="PF07804"/>
    </source>
</evidence>
<evidence type="ECO:0000256" key="1">
    <source>
        <dbReference type="ARBA" id="ARBA00010164"/>
    </source>
</evidence>
<dbReference type="GeneID" id="95553245"/>
<evidence type="ECO:0000259" key="5">
    <source>
        <dbReference type="Pfam" id="PF13657"/>
    </source>
</evidence>
<dbReference type="EMBL" id="FXAH01000013">
    <property type="protein sequence ID" value="SMF63528.1"/>
    <property type="molecule type" value="Genomic_DNA"/>
</dbReference>
<dbReference type="Proteomes" id="UP000192911">
    <property type="component" value="Unassembled WGS sequence"/>
</dbReference>
<dbReference type="PANTHER" id="PTHR37419:SF1">
    <property type="entry name" value="SERINE_THREONINE-PROTEIN KINASE TOXIN HIPA"/>
    <property type="match status" value="1"/>
</dbReference>
<dbReference type="AlphaFoldDB" id="A0A1X7G4X1"/>
<dbReference type="PANTHER" id="PTHR37419">
    <property type="entry name" value="SERINE/THREONINE-PROTEIN KINASE TOXIN HIPA"/>
    <property type="match status" value="1"/>
</dbReference>
<name>A0A1X7G4X1_TRICW</name>
<keyword evidence="2" id="KW-0808">Transferase</keyword>
<dbReference type="STRING" id="28094.SAMN06295900_113106"/>
<accession>A0A1X7G4X1</accession>
<dbReference type="InterPro" id="IPR017508">
    <property type="entry name" value="HipA_N1"/>
</dbReference>
<comment type="similarity">
    <text evidence="1">Belongs to the HipA Ser/Thr kinase family.</text>
</comment>
<organism evidence="6 7">
    <name type="scientific">Trinickia caryophylli</name>
    <name type="common">Paraburkholderia caryophylli</name>
    <dbReference type="NCBI Taxonomy" id="28094"/>
    <lineage>
        <taxon>Bacteria</taxon>
        <taxon>Pseudomonadati</taxon>
        <taxon>Pseudomonadota</taxon>
        <taxon>Betaproteobacteria</taxon>
        <taxon>Burkholderiales</taxon>
        <taxon>Burkholderiaceae</taxon>
        <taxon>Trinickia</taxon>
    </lineage>
</organism>
<evidence type="ECO:0000313" key="6">
    <source>
        <dbReference type="EMBL" id="SMF63528.1"/>
    </source>
</evidence>
<dbReference type="OrthoDB" id="9805913at2"/>
<dbReference type="InterPro" id="IPR012893">
    <property type="entry name" value="HipA-like_C"/>
</dbReference>
<evidence type="ECO:0000313" key="7">
    <source>
        <dbReference type="Proteomes" id="UP000192911"/>
    </source>
</evidence>
<dbReference type="Pfam" id="PF07804">
    <property type="entry name" value="HipA_C"/>
    <property type="match status" value="1"/>
</dbReference>
<keyword evidence="3 6" id="KW-0418">Kinase</keyword>
<proteinExistence type="inferred from homology"/>
<gene>
    <name evidence="6" type="ORF">SAMN06295900_113106</name>
</gene>
<keyword evidence="7" id="KW-1185">Reference proteome</keyword>
<dbReference type="GO" id="GO:0005829">
    <property type="term" value="C:cytosol"/>
    <property type="evidence" value="ECO:0007669"/>
    <property type="project" value="TreeGrafter"/>
</dbReference>
<sequence length="433" mass="46503">MTDAIHPRYLKVRLYDEVCGYLCELAGNCRFVPSESFKAANGTPTLTLSMAIPGAPEIAADIFSNAFHPALYNTGGRLPPFFAGLLPESDLRRRLEATRHNPDDRDDFGVLAAAGEDLPGAVVVQPPVDAHGIPAYARTFGATGGADNLEISVTEGATEGAASISGVQDKLALSTLDKGKRYTMPGHGKLSDVIAKLPATNDDSQIFNEYVSMQLAKAAGVNVASCEPMNLSIIEIDGLQAAAGTATSFLAVERYDRQGNERIHVEDACQLLGRMPAAKYGKEEQFRLLLSLLDALSPRGVKDVREFFVRQAVNTLIGNSDAHLKNFSVLYADKVHPQLSPAYDIVCVAALPRFSTYGTNVAIDRMQRAQTLDTYSELAKAAGIAQRIATAAVKAAVSAAQDTWPKMLDELPTPQGMKEVILDRLKTLPLASL</sequence>
<feature type="domain" description="HipA-like C-terminal" evidence="4">
    <location>
        <begin position="163"/>
        <end position="404"/>
    </location>
</feature>
<dbReference type="NCBIfam" id="TIGR03071">
    <property type="entry name" value="couple_hipA"/>
    <property type="match status" value="1"/>
</dbReference>
<evidence type="ECO:0000256" key="2">
    <source>
        <dbReference type="ARBA" id="ARBA00022679"/>
    </source>
</evidence>
<dbReference type="Gene3D" id="1.10.1070.20">
    <property type="match status" value="1"/>
</dbReference>
<feature type="domain" description="HipA N-terminal subdomain 1" evidence="5">
    <location>
        <begin position="10"/>
        <end position="124"/>
    </location>
</feature>
<dbReference type="Pfam" id="PF13657">
    <property type="entry name" value="Couple_hipA"/>
    <property type="match status" value="1"/>
</dbReference>
<dbReference type="InterPro" id="IPR052028">
    <property type="entry name" value="HipA_Ser/Thr_kinase"/>
</dbReference>
<reference evidence="7" key="1">
    <citation type="submission" date="2017-04" db="EMBL/GenBank/DDBJ databases">
        <authorList>
            <person name="Varghese N."/>
            <person name="Submissions S."/>
        </authorList>
    </citation>
    <scope>NUCLEOTIDE SEQUENCE [LARGE SCALE GENOMIC DNA]</scope>
    <source>
        <strain evidence="7">Ballard 720</strain>
    </source>
</reference>
<dbReference type="RefSeq" id="WP_085229359.1">
    <property type="nucleotide sequence ID" value="NZ_BSQD01000007.1"/>
</dbReference>
<dbReference type="GO" id="GO:0004674">
    <property type="term" value="F:protein serine/threonine kinase activity"/>
    <property type="evidence" value="ECO:0007669"/>
    <property type="project" value="TreeGrafter"/>
</dbReference>